<comment type="catalytic activity">
    <reaction evidence="1">
        <text>ATP + protein L-histidine = ADP + protein N-phospho-L-histidine.</text>
        <dbReference type="EC" id="2.7.13.3"/>
    </reaction>
</comment>
<reference evidence="10 12" key="2">
    <citation type="submission" date="2020-07" db="EMBL/GenBank/DDBJ databases">
        <title>Identification of Halomonas strains.</title>
        <authorList>
            <person name="Xiao Z."/>
            <person name="Shen J."/>
        </authorList>
    </citation>
    <scope>NUCLEOTIDE SEQUENCE [LARGE SCALE GENOMIC DNA]</scope>
    <source>
        <strain evidence="10 12">DSM 17331</strain>
    </source>
</reference>
<dbReference type="SMART" id="SM00086">
    <property type="entry name" value="PAC"/>
    <property type="match status" value="2"/>
</dbReference>
<dbReference type="Pfam" id="PF08447">
    <property type="entry name" value="PAS_3"/>
    <property type="match status" value="2"/>
</dbReference>
<name>A0A7V9W1U1_9GAMM</name>
<dbReference type="InterPro" id="IPR003594">
    <property type="entry name" value="HATPase_dom"/>
</dbReference>
<reference evidence="11 13" key="1">
    <citation type="submission" date="2020-05" db="EMBL/GenBank/DDBJ databases">
        <title>Comparative genomic analysis of denitrifying bacteria from Halomonas genus.</title>
        <authorList>
            <person name="Wang L."/>
            <person name="Shao Z."/>
        </authorList>
    </citation>
    <scope>NUCLEOTIDE SEQUENCE [LARGE SCALE GENOMIC DNA]</scope>
    <source>
        <strain evidence="11 13">DSM 17331</strain>
    </source>
</reference>
<dbReference type="SMART" id="SM00387">
    <property type="entry name" value="HATPase_c"/>
    <property type="match status" value="1"/>
</dbReference>
<keyword evidence="6" id="KW-0472">Membrane</keyword>
<dbReference type="Pfam" id="PF00512">
    <property type="entry name" value="HisKA"/>
    <property type="match status" value="1"/>
</dbReference>
<evidence type="ECO:0000259" key="8">
    <source>
        <dbReference type="PROSITE" id="PS50109"/>
    </source>
</evidence>
<dbReference type="Gene3D" id="3.30.565.10">
    <property type="entry name" value="Histidine kinase-like ATPase, C-terminal domain"/>
    <property type="match status" value="1"/>
</dbReference>
<dbReference type="InterPro" id="IPR003661">
    <property type="entry name" value="HisK_dim/P_dom"/>
</dbReference>
<dbReference type="InterPro" id="IPR000700">
    <property type="entry name" value="PAS-assoc_C"/>
</dbReference>
<dbReference type="PRINTS" id="PR00344">
    <property type="entry name" value="BCTRLSENSOR"/>
</dbReference>
<protein>
    <recommendedName>
        <fullName evidence="2">histidine kinase</fullName>
        <ecNumber evidence="2">2.7.13.3</ecNumber>
    </recommendedName>
</protein>
<feature type="transmembrane region" description="Helical" evidence="6">
    <location>
        <begin position="309"/>
        <end position="332"/>
    </location>
</feature>
<dbReference type="InterPro" id="IPR001610">
    <property type="entry name" value="PAC"/>
</dbReference>
<evidence type="ECO:0000256" key="6">
    <source>
        <dbReference type="SAM" id="Phobius"/>
    </source>
</evidence>
<dbReference type="PROSITE" id="PS50113">
    <property type="entry name" value="PAC"/>
    <property type="match status" value="1"/>
</dbReference>
<evidence type="ECO:0000256" key="1">
    <source>
        <dbReference type="ARBA" id="ARBA00000085"/>
    </source>
</evidence>
<dbReference type="InterPro" id="IPR004358">
    <property type="entry name" value="Sig_transdc_His_kin-like_C"/>
</dbReference>
<dbReference type="Gene3D" id="3.40.190.10">
    <property type="entry name" value="Periplasmic binding protein-like II"/>
    <property type="match status" value="2"/>
</dbReference>
<dbReference type="InterPro" id="IPR000014">
    <property type="entry name" value="PAS"/>
</dbReference>
<gene>
    <name evidence="10" type="ORF">H1D44_10900</name>
    <name evidence="11" type="ORF">HOP48_12895</name>
</gene>
<dbReference type="InterPro" id="IPR013655">
    <property type="entry name" value="PAS_fold_3"/>
</dbReference>
<organism evidence="10 12">
    <name type="scientific">Billgrantia kenyensis</name>
    <dbReference type="NCBI Taxonomy" id="321266"/>
    <lineage>
        <taxon>Bacteria</taxon>
        <taxon>Pseudomonadati</taxon>
        <taxon>Pseudomonadota</taxon>
        <taxon>Gammaproteobacteria</taxon>
        <taxon>Oceanospirillales</taxon>
        <taxon>Halomonadaceae</taxon>
        <taxon>Billgrantia</taxon>
    </lineage>
</organism>
<dbReference type="GO" id="GO:0005886">
    <property type="term" value="C:plasma membrane"/>
    <property type="evidence" value="ECO:0007669"/>
    <property type="project" value="UniProtKB-ARBA"/>
</dbReference>
<dbReference type="GO" id="GO:0000155">
    <property type="term" value="F:phosphorelay sensor kinase activity"/>
    <property type="evidence" value="ECO:0007669"/>
    <property type="project" value="InterPro"/>
</dbReference>
<dbReference type="InterPro" id="IPR036890">
    <property type="entry name" value="HATPase_C_sf"/>
</dbReference>
<keyword evidence="5" id="KW-0418">Kinase</keyword>
<evidence type="ECO:0000256" key="3">
    <source>
        <dbReference type="ARBA" id="ARBA00022553"/>
    </source>
</evidence>
<dbReference type="PANTHER" id="PTHR43304:SF1">
    <property type="entry name" value="PAC DOMAIN-CONTAINING PROTEIN"/>
    <property type="match status" value="1"/>
</dbReference>
<dbReference type="NCBIfam" id="TIGR00229">
    <property type="entry name" value="sensory_box"/>
    <property type="match status" value="1"/>
</dbReference>
<dbReference type="PANTHER" id="PTHR43304">
    <property type="entry name" value="PHYTOCHROME-LIKE PROTEIN CPH1"/>
    <property type="match status" value="1"/>
</dbReference>
<dbReference type="SMART" id="SM00388">
    <property type="entry name" value="HisKA"/>
    <property type="match status" value="1"/>
</dbReference>
<dbReference type="Pfam" id="PF02518">
    <property type="entry name" value="HATPase_c"/>
    <property type="match status" value="1"/>
</dbReference>
<dbReference type="Gene3D" id="3.30.450.20">
    <property type="entry name" value="PAS domain"/>
    <property type="match status" value="2"/>
</dbReference>
<keyword evidence="6" id="KW-1133">Transmembrane helix</keyword>
<dbReference type="AlphaFoldDB" id="A0A7V9W1U1"/>
<evidence type="ECO:0000313" key="12">
    <source>
        <dbReference type="Proteomes" id="UP000518091"/>
    </source>
</evidence>
<comment type="caution">
    <text evidence="10">The sequence shown here is derived from an EMBL/GenBank/DDBJ whole genome shotgun (WGS) entry which is preliminary data.</text>
</comment>
<dbReference type="CDD" id="cd00082">
    <property type="entry name" value="HisKA"/>
    <property type="match status" value="1"/>
</dbReference>
<evidence type="ECO:0000256" key="5">
    <source>
        <dbReference type="ARBA" id="ARBA00022777"/>
    </source>
</evidence>
<dbReference type="Gene3D" id="1.10.287.130">
    <property type="match status" value="1"/>
</dbReference>
<feature type="domain" description="PAC" evidence="9">
    <location>
        <begin position="422"/>
        <end position="475"/>
    </location>
</feature>
<dbReference type="Proteomes" id="UP000814353">
    <property type="component" value="Unassembled WGS sequence"/>
</dbReference>
<evidence type="ECO:0000256" key="7">
    <source>
        <dbReference type="SAM" id="SignalP"/>
    </source>
</evidence>
<dbReference type="EMBL" id="JABFUB010000010">
    <property type="protein sequence ID" value="MCG6662440.1"/>
    <property type="molecule type" value="Genomic_DNA"/>
</dbReference>
<evidence type="ECO:0000313" key="10">
    <source>
        <dbReference type="EMBL" id="MBA2779412.1"/>
    </source>
</evidence>
<evidence type="ECO:0000313" key="11">
    <source>
        <dbReference type="EMBL" id="MCG6662440.1"/>
    </source>
</evidence>
<feature type="chain" id="PRO_5030559334" description="histidine kinase" evidence="7">
    <location>
        <begin position="25"/>
        <end position="853"/>
    </location>
</feature>
<accession>A0A7V9W1U1</accession>
<dbReference type="InterPro" id="IPR005467">
    <property type="entry name" value="His_kinase_dom"/>
</dbReference>
<evidence type="ECO:0000256" key="2">
    <source>
        <dbReference type="ARBA" id="ARBA00012438"/>
    </source>
</evidence>
<dbReference type="EMBL" id="JACEFT010000011">
    <property type="protein sequence ID" value="MBA2779412.1"/>
    <property type="molecule type" value="Genomic_DNA"/>
</dbReference>
<keyword evidence="6" id="KW-0812">Transmembrane</keyword>
<proteinExistence type="predicted"/>
<dbReference type="RefSeq" id="WP_181514888.1">
    <property type="nucleotide sequence ID" value="NZ_JABFUB010000010.1"/>
</dbReference>
<feature type="domain" description="Histidine kinase" evidence="8">
    <location>
        <begin position="624"/>
        <end position="842"/>
    </location>
</feature>
<keyword evidence="7" id="KW-0732">Signal</keyword>
<dbReference type="EC" id="2.7.13.3" evidence="2"/>
<dbReference type="InterPro" id="IPR052162">
    <property type="entry name" value="Sensor_kinase/Photoreceptor"/>
</dbReference>
<dbReference type="CDD" id="cd00130">
    <property type="entry name" value="PAS"/>
    <property type="match status" value="1"/>
</dbReference>
<dbReference type="Pfam" id="PF12974">
    <property type="entry name" value="Phosphonate-bd"/>
    <property type="match status" value="1"/>
</dbReference>
<sequence length="853" mass="95366">MRRCILKLCLTLLLALSAVPPAIADDAVTLGVFAYREAEEVEARFSPLTEVMSAALEGREVRLEVLDLEALDAAVDAGRLDFVLTNPRHALSLRAERRVGGELVTLLRHEQDHELAYLAGVVLARRDAGIHDLEALKGQTIAIPGQRFLGGFMAQAHELYQRGIAPYGFAEYRELSAHDAVMRALLDGEVVAGFVRSGILEDWQRRGHDVSSLEVVSPRQHDGFPLAHSTGLYPEWPLTALAHVPEDDVRRVAGALLGWEGVAGDGEGLRFAPPKDYLAVEQAARALRITPFAVEPRSLLAELHDRYGLLVWLVPILSIALLAAMVGLILLYRRQSLLNRHLEQERQALEQILWGTAAGTWQWNVQTGETRFNARWAEMVGYHLEEISPTTIETWMAFCHDDDLARSNAQLEAHFAGQRDRYDIEVRMRHRDGHWIWVQDRGRVISWDEAGEPLWMAGTHTDITPRKEAELRAAELIAQMRKHAALLPGALYQYWQHPDGRRAFPYASDGIEAIYGVLPEAIREDAAPVFAVLASDDVPQVAETIARSERELTLWRATFRANHPEKGTIWVEGIAMPERLEDGSTIWHGYLRDVTGEHATQRQLMASREALERSNQELEQFAYAASHDLRQPLRMVTSYAQLLERHLADKLDDDGRTMLHYMRDGAQRMDGMLLSLLDYSRVGRKGQPLQPMALRDALDEALHFLAPEIREAEAQVEVTGEWPRVVASPDEMTRLFQNLLSNAIKYRAPDQAPEITVAVEALPESAGWQVNIRDNGIGIAADQQGRLFQVFQRLHTREQYAGTGVGLAICRKIVERHGGEIRLESPGEGQGSTVILTLPARAEASTAEGSDHG</sequence>
<evidence type="ECO:0000313" key="13">
    <source>
        <dbReference type="Proteomes" id="UP000814353"/>
    </source>
</evidence>
<keyword evidence="3" id="KW-0597">Phosphoprotein</keyword>
<evidence type="ECO:0000256" key="4">
    <source>
        <dbReference type="ARBA" id="ARBA00022679"/>
    </source>
</evidence>
<evidence type="ECO:0000259" key="9">
    <source>
        <dbReference type="PROSITE" id="PS50113"/>
    </source>
</evidence>
<dbReference type="InterPro" id="IPR036097">
    <property type="entry name" value="HisK_dim/P_sf"/>
</dbReference>
<dbReference type="SUPFAM" id="SSF53850">
    <property type="entry name" value="Periplasmic binding protein-like II"/>
    <property type="match status" value="1"/>
</dbReference>
<dbReference type="Proteomes" id="UP000518091">
    <property type="component" value="Unassembled WGS sequence"/>
</dbReference>
<dbReference type="InterPro" id="IPR035965">
    <property type="entry name" value="PAS-like_dom_sf"/>
</dbReference>
<dbReference type="FunFam" id="3.30.565.10:FF:000006">
    <property type="entry name" value="Sensor histidine kinase WalK"/>
    <property type="match status" value="1"/>
</dbReference>
<keyword evidence="4" id="KW-0808">Transferase</keyword>
<dbReference type="SUPFAM" id="SSF55785">
    <property type="entry name" value="PYP-like sensor domain (PAS domain)"/>
    <property type="match status" value="2"/>
</dbReference>
<dbReference type="SUPFAM" id="SSF47384">
    <property type="entry name" value="Homodimeric domain of signal transducing histidine kinase"/>
    <property type="match status" value="1"/>
</dbReference>
<feature type="signal peptide" evidence="7">
    <location>
        <begin position="1"/>
        <end position="24"/>
    </location>
</feature>
<dbReference type="PROSITE" id="PS50109">
    <property type="entry name" value="HIS_KIN"/>
    <property type="match status" value="1"/>
</dbReference>
<dbReference type="SUPFAM" id="SSF55874">
    <property type="entry name" value="ATPase domain of HSP90 chaperone/DNA topoisomerase II/histidine kinase"/>
    <property type="match status" value="1"/>
</dbReference>
<keyword evidence="13" id="KW-1185">Reference proteome</keyword>